<proteinExistence type="predicted"/>
<dbReference type="PANTHER" id="PTHR43441:SF2">
    <property type="entry name" value="FAMILY ACETYLTRANSFERASE, PUTATIVE (AFU_ORTHOLOGUE AFUA_7G00850)-RELATED"/>
    <property type="match status" value="1"/>
</dbReference>
<dbReference type="PANTHER" id="PTHR43441">
    <property type="entry name" value="RIBOSOMAL-PROTEIN-SERINE ACETYLTRANSFERASE"/>
    <property type="match status" value="1"/>
</dbReference>
<dbReference type="InterPro" id="IPR016181">
    <property type="entry name" value="Acyl_CoA_acyltransferase"/>
</dbReference>
<dbReference type="SUPFAM" id="SSF55729">
    <property type="entry name" value="Acyl-CoA N-acyltransferases (Nat)"/>
    <property type="match status" value="1"/>
</dbReference>
<gene>
    <name evidence="2" type="ORF">A8145_05960</name>
</gene>
<dbReference type="GO" id="GO:0008999">
    <property type="term" value="F:protein-N-terminal-alanine acetyltransferase activity"/>
    <property type="evidence" value="ECO:0007669"/>
    <property type="project" value="TreeGrafter"/>
</dbReference>
<dbReference type="AlphaFoldDB" id="A0AA91J620"/>
<dbReference type="Pfam" id="PF13302">
    <property type="entry name" value="Acetyltransf_3"/>
    <property type="match status" value="1"/>
</dbReference>
<dbReference type="Proteomes" id="UP000093737">
    <property type="component" value="Unassembled WGS sequence"/>
</dbReference>
<name>A0AA91J620_RHILI</name>
<reference evidence="2 3" key="1">
    <citation type="submission" date="2016-05" db="EMBL/GenBank/DDBJ databases">
        <authorList>
            <person name="Ramsay J.P."/>
        </authorList>
    </citation>
    <scope>NUCLEOTIDE SEQUENCE [LARGE SCALE GENOMIC DNA]</scope>
    <source>
        <strain evidence="2 3">NZP2042</strain>
    </source>
</reference>
<evidence type="ECO:0000313" key="3">
    <source>
        <dbReference type="Proteomes" id="UP000093737"/>
    </source>
</evidence>
<protein>
    <recommendedName>
        <fullName evidence="1">N-acetyltransferase domain-containing protein</fullName>
    </recommendedName>
</protein>
<dbReference type="InterPro" id="IPR000182">
    <property type="entry name" value="GNAT_dom"/>
</dbReference>
<organism evidence="2 3">
    <name type="scientific">Rhizobium loti</name>
    <name type="common">Mesorhizobium loti</name>
    <dbReference type="NCBI Taxonomy" id="381"/>
    <lineage>
        <taxon>Bacteria</taxon>
        <taxon>Pseudomonadati</taxon>
        <taxon>Pseudomonadota</taxon>
        <taxon>Alphaproteobacteria</taxon>
        <taxon>Hyphomicrobiales</taxon>
        <taxon>Phyllobacteriaceae</taxon>
        <taxon>Mesorhizobium</taxon>
    </lineage>
</organism>
<dbReference type="EMBL" id="LYTK01000001">
    <property type="protein sequence ID" value="OBQ73098.1"/>
    <property type="molecule type" value="Genomic_DNA"/>
</dbReference>
<dbReference type="Gene3D" id="3.40.630.30">
    <property type="match status" value="1"/>
</dbReference>
<dbReference type="GO" id="GO:1990189">
    <property type="term" value="F:protein N-terminal-serine acetyltransferase activity"/>
    <property type="evidence" value="ECO:0007669"/>
    <property type="project" value="TreeGrafter"/>
</dbReference>
<feature type="domain" description="N-acetyltransferase" evidence="1">
    <location>
        <begin position="30"/>
        <end position="185"/>
    </location>
</feature>
<accession>A0AA91J620</accession>
<dbReference type="InterPro" id="IPR051908">
    <property type="entry name" value="Ribosomal_N-acetyltransferase"/>
</dbReference>
<comment type="caution">
    <text evidence="2">The sequence shown here is derived from an EMBL/GenBank/DDBJ whole genome shotgun (WGS) entry which is preliminary data.</text>
</comment>
<dbReference type="PROSITE" id="PS51186">
    <property type="entry name" value="GNAT"/>
    <property type="match status" value="1"/>
</dbReference>
<evidence type="ECO:0000313" key="2">
    <source>
        <dbReference type="EMBL" id="OBQ73098.1"/>
    </source>
</evidence>
<sequence length="228" mass="25750">MAEQERWKELSKAAGSASVPRPVTLTGDHISLVPLCREDADDIFRLTHAGERDEIWADMKVGPFDGVESFRAHVGDLLGDQSRVFLTLRTAARPVGWLCLMEARPAHRVIELGYILFAPVLQRTVAASESLFLIMRHVFDDLGYRRLEWTCTTANAKSRRAADRLGFVFEGILREGLTLKGRPCDICMYSLLARDWVAANAAFLIWLHPDNFVDGRQVQSLEQVRVRV</sequence>
<evidence type="ECO:0000259" key="1">
    <source>
        <dbReference type="PROSITE" id="PS51186"/>
    </source>
</evidence>